<comment type="caution">
    <text evidence="1">The sequence shown here is derived from an EMBL/GenBank/DDBJ whole genome shotgun (WGS) entry which is preliminary data.</text>
</comment>
<keyword evidence="1" id="KW-0808">Transferase</keyword>
<dbReference type="GO" id="GO:0008168">
    <property type="term" value="F:methyltransferase activity"/>
    <property type="evidence" value="ECO:0007669"/>
    <property type="project" value="UniProtKB-KW"/>
</dbReference>
<keyword evidence="1" id="KW-0489">Methyltransferase</keyword>
<dbReference type="GO" id="GO:0032259">
    <property type="term" value="P:methylation"/>
    <property type="evidence" value="ECO:0007669"/>
    <property type="project" value="UniProtKB-KW"/>
</dbReference>
<gene>
    <name evidence="1" type="ORF">CWATWH0005_150</name>
</gene>
<sequence length="240" mass="27408">MSKTLFGFDIEQQWDYENGFYLTSHLTRIPKMLAHYELYKSIINLPGQVVECGVFKGASFIRFCTFREVLESPYSRKIIGFDAFGKFPQQENVEDQSFVEKFEGTAGQGISIHELEEVLAHKKFQNYELIQGDITQTIPDYVANHPELKISLLHIDVDVYQPSVTILNHLFDRVVSGGLLVFDDFATVSGETKAIDEFFVGKDSIIEKLSLSHIPSYVRKNNIIVKQLKKEVLCQLSPHP</sequence>
<proteinExistence type="predicted"/>
<dbReference type="InterPro" id="IPR008884">
    <property type="entry name" value="TylF_MeTrfase"/>
</dbReference>
<dbReference type="AlphaFoldDB" id="T2INC5"/>
<protein>
    <submittedName>
        <fullName evidence="1">dTDP-6-deoxy-L-hexose 3-O-methyltransferase</fullName>
    </submittedName>
</protein>
<dbReference type="RefSeq" id="WP_021832417.1">
    <property type="nucleotide sequence ID" value="NZ_CAQL01000158.1"/>
</dbReference>
<dbReference type="PANTHER" id="PTHR40036">
    <property type="entry name" value="MACROCIN O-METHYLTRANSFERASE"/>
    <property type="match status" value="1"/>
</dbReference>
<reference evidence="1 2" key="1">
    <citation type="submission" date="2013-01" db="EMBL/GenBank/DDBJ databases">
        <authorList>
            <person name="Bench S."/>
        </authorList>
    </citation>
    <scope>NUCLEOTIDE SEQUENCE [LARGE SCALE GENOMIC DNA]</scope>
    <source>
        <strain evidence="1 2">WH 0005</strain>
    </source>
</reference>
<organism evidence="1 2">
    <name type="scientific">Crocosphaera watsonii WH 0005</name>
    <dbReference type="NCBI Taxonomy" id="423472"/>
    <lineage>
        <taxon>Bacteria</taxon>
        <taxon>Bacillati</taxon>
        <taxon>Cyanobacteriota</taxon>
        <taxon>Cyanophyceae</taxon>
        <taxon>Oscillatoriophycideae</taxon>
        <taxon>Chroococcales</taxon>
        <taxon>Aphanothecaceae</taxon>
        <taxon>Crocosphaera</taxon>
    </lineage>
</organism>
<dbReference type="Proteomes" id="UP000017981">
    <property type="component" value="Unassembled WGS sequence"/>
</dbReference>
<dbReference type="SUPFAM" id="SSF53335">
    <property type="entry name" value="S-adenosyl-L-methionine-dependent methyltransferases"/>
    <property type="match status" value="1"/>
</dbReference>
<dbReference type="Pfam" id="PF05711">
    <property type="entry name" value="TylF"/>
    <property type="match status" value="1"/>
</dbReference>
<evidence type="ECO:0000313" key="1">
    <source>
        <dbReference type="EMBL" id="CCQ54404.1"/>
    </source>
</evidence>
<name>T2INC5_CROWT</name>
<reference evidence="1 2" key="2">
    <citation type="submission" date="2013-09" db="EMBL/GenBank/DDBJ databases">
        <title>Whole genome comparison of six Crocosphaera watsonii strains with differing phenotypes.</title>
        <authorList>
            <person name="Bench S.R."/>
            <person name="Heller P."/>
            <person name="Frank I."/>
            <person name="Arciniega M."/>
            <person name="Shilova I.N."/>
            <person name="Zehr J.P."/>
        </authorList>
    </citation>
    <scope>NUCLEOTIDE SEQUENCE [LARGE SCALE GENOMIC DNA]</scope>
    <source>
        <strain evidence="1 2">WH 0005</strain>
    </source>
</reference>
<dbReference type="InterPro" id="IPR029063">
    <property type="entry name" value="SAM-dependent_MTases_sf"/>
</dbReference>
<dbReference type="Gene3D" id="3.40.50.150">
    <property type="entry name" value="Vaccinia Virus protein VP39"/>
    <property type="match status" value="1"/>
</dbReference>
<accession>T2INC5</accession>
<evidence type="ECO:0000313" key="2">
    <source>
        <dbReference type="Proteomes" id="UP000017981"/>
    </source>
</evidence>
<dbReference type="EMBL" id="CAQL01000158">
    <property type="protein sequence ID" value="CCQ54404.1"/>
    <property type="molecule type" value="Genomic_DNA"/>
</dbReference>
<dbReference type="PANTHER" id="PTHR40036:SF1">
    <property type="entry name" value="MACROCIN O-METHYLTRANSFERASE"/>
    <property type="match status" value="1"/>
</dbReference>